<proteinExistence type="predicted"/>
<keyword evidence="1" id="KW-0614">Plasmid</keyword>
<organism evidence="1 2">
    <name type="scientific">Bacillus thuringiensis HD-771</name>
    <dbReference type="NCBI Taxonomy" id="1218175"/>
    <lineage>
        <taxon>Bacteria</taxon>
        <taxon>Bacillati</taxon>
        <taxon>Bacillota</taxon>
        <taxon>Bacilli</taxon>
        <taxon>Bacillales</taxon>
        <taxon>Bacillaceae</taxon>
        <taxon>Bacillus</taxon>
        <taxon>Bacillus cereus group</taxon>
    </lineage>
</organism>
<sequence>MKMLYFEIDNGECVPAYTCLPSYRAKITGSKIHSIEACFSVSNITRKGYDWFLNNVEEENESWETKHPHLMRSLKRLALSQSIHHPFKHSNFEPSNHRFPFVFVWIKDKKFTKAYFE</sequence>
<name>A0A9W3JH51_BACTU</name>
<dbReference type="EMBL" id="CP003757">
    <property type="protein sequence ID" value="AFQ20023.1"/>
    <property type="molecule type" value="Genomic_DNA"/>
</dbReference>
<dbReference type="Proteomes" id="UP000005259">
    <property type="component" value="Plasmid p05"/>
</dbReference>
<reference evidence="1 2" key="1">
    <citation type="submission" date="2012-08" db="EMBL/GenBank/DDBJ databases">
        <authorList>
            <person name="Doggett N."/>
            <person name="Teshima H."/>
            <person name="Bruce D."/>
            <person name="Detter J.C."/>
            <person name="Johnson S.L."/>
            <person name="Han C."/>
        </authorList>
    </citation>
    <scope>NUCLEOTIDE SEQUENCE [LARGE SCALE GENOMIC DNA]</scope>
    <source>
        <strain evidence="1 2">HD-771</strain>
        <plasmid evidence="1 2">p05</plasmid>
    </source>
</reference>
<gene>
    <name evidence="1" type="ORF">BTG_33468</name>
</gene>
<accession>A0A9W3JH51</accession>
<evidence type="ECO:0000313" key="2">
    <source>
        <dbReference type="Proteomes" id="UP000005259"/>
    </source>
</evidence>
<dbReference type="AlphaFoldDB" id="A0A9W3JH51"/>
<dbReference type="KEGG" id="bti:BTG_33468"/>
<protein>
    <submittedName>
        <fullName evidence="1">Uncharacterized protein</fullName>
    </submittedName>
</protein>
<geneLocation type="plasmid" evidence="1 2">
    <name>p05</name>
</geneLocation>
<evidence type="ECO:0000313" key="1">
    <source>
        <dbReference type="EMBL" id="AFQ20023.1"/>
    </source>
</evidence>